<keyword evidence="4" id="KW-1185">Reference proteome</keyword>
<proteinExistence type="predicted"/>
<evidence type="ECO:0000256" key="1">
    <source>
        <dbReference type="SAM" id="Coils"/>
    </source>
</evidence>
<dbReference type="EMBL" id="JAPFFK010000015">
    <property type="protein sequence ID" value="KAJ6712447.1"/>
    <property type="molecule type" value="Genomic_DNA"/>
</dbReference>
<evidence type="ECO:0000313" key="4">
    <source>
        <dbReference type="Proteomes" id="UP001151532"/>
    </source>
</evidence>
<dbReference type="AlphaFoldDB" id="A0A9Q0TIU7"/>
<comment type="caution">
    <text evidence="3">The sequence shown here is derived from an EMBL/GenBank/DDBJ whole genome shotgun (WGS) entry which is preliminary data.</text>
</comment>
<dbReference type="Proteomes" id="UP001151532">
    <property type="component" value="Chromosome 1"/>
</dbReference>
<dbReference type="PANTHER" id="PTHR34452">
    <property type="entry name" value="MYOSIN HEAVY CHAIN-RELATED PROTEIN"/>
    <property type="match status" value="1"/>
</dbReference>
<accession>A0A9Q0TIU7</accession>
<feature type="compositionally biased region" description="Basic and acidic residues" evidence="2">
    <location>
        <begin position="615"/>
        <end position="634"/>
    </location>
</feature>
<organism evidence="3 4">
    <name type="scientific">Salix purpurea</name>
    <name type="common">Purple osier willow</name>
    <dbReference type="NCBI Taxonomy" id="77065"/>
    <lineage>
        <taxon>Eukaryota</taxon>
        <taxon>Viridiplantae</taxon>
        <taxon>Streptophyta</taxon>
        <taxon>Embryophyta</taxon>
        <taxon>Tracheophyta</taxon>
        <taxon>Spermatophyta</taxon>
        <taxon>Magnoliopsida</taxon>
        <taxon>eudicotyledons</taxon>
        <taxon>Gunneridae</taxon>
        <taxon>Pentapetalae</taxon>
        <taxon>rosids</taxon>
        <taxon>fabids</taxon>
        <taxon>Malpighiales</taxon>
        <taxon>Salicaceae</taxon>
        <taxon>Saliceae</taxon>
        <taxon>Salix</taxon>
    </lineage>
</organism>
<reference evidence="3" key="2">
    <citation type="journal article" date="2023" name="Int. J. Mol. Sci.">
        <title>De Novo Assembly and Annotation of 11 Diverse Shrub Willow (Salix) Genomes Reveals Novel Gene Organization in Sex-Linked Regions.</title>
        <authorList>
            <person name="Hyden B."/>
            <person name="Feng K."/>
            <person name="Yates T.B."/>
            <person name="Jawdy S."/>
            <person name="Cereghino C."/>
            <person name="Smart L.B."/>
            <person name="Muchero W."/>
        </authorList>
    </citation>
    <scope>NUCLEOTIDE SEQUENCE</scope>
    <source>
        <tissue evidence="3">Shoot tip</tissue>
    </source>
</reference>
<dbReference type="OrthoDB" id="765176at2759"/>
<feature type="coiled-coil region" evidence="1">
    <location>
        <begin position="353"/>
        <end position="451"/>
    </location>
</feature>
<evidence type="ECO:0000313" key="3">
    <source>
        <dbReference type="EMBL" id="KAJ6712447.1"/>
    </source>
</evidence>
<feature type="coiled-coil region" evidence="1">
    <location>
        <begin position="179"/>
        <end position="316"/>
    </location>
</feature>
<reference evidence="3" key="1">
    <citation type="submission" date="2022-11" db="EMBL/GenBank/DDBJ databases">
        <authorList>
            <person name="Hyden B.L."/>
            <person name="Feng K."/>
            <person name="Yates T."/>
            <person name="Jawdy S."/>
            <person name="Smart L.B."/>
            <person name="Muchero W."/>
        </authorList>
    </citation>
    <scope>NUCLEOTIDE SEQUENCE</scope>
    <source>
        <tissue evidence="3">Shoot tip</tissue>
    </source>
</reference>
<feature type="compositionally biased region" description="Basic and acidic residues" evidence="2">
    <location>
        <begin position="556"/>
        <end position="566"/>
    </location>
</feature>
<name>A0A9Q0TIU7_SALPP</name>
<keyword evidence="1" id="KW-0175">Coiled coil</keyword>
<protein>
    <submittedName>
        <fullName evidence="3">MYOSIN HEAVY CHAIN-RELATED PROTEIN</fullName>
    </submittedName>
</protein>
<evidence type="ECO:0000256" key="2">
    <source>
        <dbReference type="SAM" id="MobiDB-lite"/>
    </source>
</evidence>
<dbReference type="PANTHER" id="PTHR34452:SF7">
    <property type="entry name" value="MYOSIN HEAVY CHAIN-RELATED PROTEIN"/>
    <property type="match status" value="1"/>
</dbReference>
<sequence length="634" mass="73661">MARQQDVSEMEIQTLRKQIVKESKRGQDLSREILGLKGERDTLKLECEKLKAFQKCMEEAKSKTKSPFKRGDPFLEEVRQELNYEKDLNSNLWLQLQKTKESNAELILAVKDLNEMLEQKSRETFYLSNKVRSYEKAISRSKTDDDEEQKALEELVKEHKDSKEMYLLEQKIMYLCSEIEIYRREKDELEIQMEQLELDYEILKQENHEMSYKLEQSQLQEQLKIQYECSPSFPNINELEAQVESLENELKKQSKGNSDSLTTIKQLETHIMSLEKELDQQAQEFDVDLEAVTSARVEQEQRAIQAEEALRKIKLKNANTAEKLQEEFRRLSVKMASTFDANEKVAMKALAEASELHMQKGKLEEMLQKANEELQSVKDDYESKLHTSMSLLQSEARMLKAQCDDLKHSLFEDELEKEKLRKQLVQSKSELKKKEDALTSMEKKLKESNKCIAVSEGSKSITRNYKFVPVPYGSKEVANLREKIKLLVVQIKLKETSLEASANSFSEKERNLQNKIEELEGRVEKLDQNCTSFCCNQPRKSSEDNIGITPNVYVAEDLRSRDEKPRRSTSGMSEENGNLKLSIDSNHSSVSEYEPKTCSINNTDHNANEELGELESLKERNKSMENELKEMQES</sequence>
<feature type="region of interest" description="Disordered" evidence="2">
    <location>
        <begin position="556"/>
        <end position="634"/>
    </location>
</feature>
<feature type="coiled-coil region" evidence="1">
    <location>
        <begin position="96"/>
        <end position="123"/>
    </location>
</feature>
<feature type="coiled-coil region" evidence="1">
    <location>
        <begin position="502"/>
        <end position="529"/>
    </location>
</feature>
<gene>
    <name evidence="3" type="ORF">OIU79_008634</name>
</gene>